<dbReference type="InterPro" id="IPR011051">
    <property type="entry name" value="RmlC_Cupin_sf"/>
</dbReference>
<dbReference type="Gene3D" id="2.60.120.10">
    <property type="entry name" value="Jelly Rolls"/>
    <property type="match status" value="1"/>
</dbReference>
<comment type="caution">
    <text evidence="2">The sequence shown here is derived from an EMBL/GenBank/DDBJ whole genome shotgun (WGS) entry which is preliminary data.</text>
</comment>
<dbReference type="CDD" id="cd02226">
    <property type="entry name" value="cupin_YdbB-like"/>
    <property type="match status" value="1"/>
</dbReference>
<organism evidence="2 3">
    <name type="scientific">Phenylobacterium haematophilum</name>
    <dbReference type="NCBI Taxonomy" id="98513"/>
    <lineage>
        <taxon>Bacteria</taxon>
        <taxon>Pseudomonadati</taxon>
        <taxon>Pseudomonadota</taxon>
        <taxon>Alphaproteobacteria</taxon>
        <taxon>Caulobacterales</taxon>
        <taxon>Caulobacteraceae</taxon>
        <taxon>Phenylobacterium</taxon>
    </lineage>
</organism>
<dbReference type="PANTHER" id="PTHR36114:SF1">
    <property type="entry name" value="16.7 KDA PROTEIN IN WHIE LOCUS"/>
    <property type="match status" value="1"/>
</dbReference>
<accession>A0A839ZZI0</accession>
<evidence type="ECO:0000313" key="2">
    <source>
        <dbReference type="EMBL" id="MBB3890572.1"/>
    </source>
</evidence>
<dbReference type="InterPro" id="IPR052044">
    <property type="entry name" value="PKS_Associated_Protein"/>
</dbReference>
<dbReference type="SUPFAM" id="SSF51182">
    <property type="entry name" value="RmlC-like cupins"/>
    <property type="match status" value="1"/>
</dbReference>
<dbReference type="EMBL" id="JACIDK010000002">
    <property type="protein sequence ID" value="MBB3890572.1"/>
    <property type="molecule type" value="Genomic_DNA"/>
</dbReference>
<keyword evidence="3" id="KW-1185">Reference proteome</keyword>
<reference evidence="2 3" key="1">
    <citation type="submission" date="2020-08" db="EMBL/GenBank/DDBJ databases">
        <title>Genomic Encyclopedia of Type Strains, Phase IV (KMG-IV): sequencing the most valuable type-strain genomes for metagenomic binning, comparative biology and taxonomic classification.</title>
        <authorList>
            <person name="Goeker M."/>
        </authorList>
    </citation>
    <scope>NUCLEOTIDE SEQUENCE [LARGE SCALE GENOMIC DNA]</scope>
    <source>
        <strain evidence="2 3">DSM 21793</strain>
    </source>
</reference>
<dbReference type="PANTHER" id="PTHR36114">
    <property type="entry name" value="16.7 KDA PROTEIN IN WHIE LOCUS"/>
    <property type="match status" value="1"/>
</dbReference>
<dbReference type="InterPro" id="IPR013096">
    <property type="entry name" value="Cupin_2"/>
</dbReference>
<keyword evidence="2" id="KW-0413">Isomerase</keyword>
<feature type="domain" description="Cupin type-2" evidence="1">
    <location>
        <begin position="34"/>
        <end position="95"/>
    </location>
</feature>
<evidence type="ECO:0000313" key="3">
    <source>
        <dbReference type="Proteomes" id="UP000530564"/>
    </source>
</evidence>
<protein>
    <submittedName>
        <fullName evidence="2">Mannose-6-phosphate isomerase-like protein (Cupin superfamily)</fullName>
    </submittedName>
</protein>
<dbReference type="Pfam" id="PF07883">
    <property type="entry name" value="Cupin_2"/>
    <property type="match status" value="1"/>
</dbReference>
<dbReference type="InterPro" id="IPR014710">
    <property type="entry name" value="RmlC-like_jellyroll"/>
</dbReference>
<sequence length="121" mass="13700">MTDGISLHDKFALIDEHWRPKVVARLNGQEVKLVKVKGVFPWHTHNSEDEMFLVWKGRFRVEFRDRIVEMGPGEAIVVPHGIEHRTAADEEAEVLIFEPAEVCNTGDIVDPEFTAPQGVAI</sequence>
<dbReference type="GO" id="GO:0016853">
    <property type="term" value="F:isomerase activity"/>
    <property type="evidence" value="ECO:0007669"/>
    <property type="project" value="UniProtKB-KW"/>
</dbReference>
<dbReference type="Proteomes" id="UP000530564">
    <property type="component" value="Unassembled WGS sequence"/>
</dbReference>
<proteinExistence type="predicted"/>
<name>A0A839ZZI0_9CAUL</name>
<dbReference type="RefSeq" id="WP_183770819.1">
    <property type="nucleotide sequence ID" value="NZ_JACIDK010000002.1"/>
</dbReference>
<evidence type="ECO:0000259" key="1">
    <source>
        <dbReference type="Pfam" id="PF07883"/>
    </source>
</evidence>
<gene>
    <name evidence="2" type="ORF">GGQ61_001289</name>
</gene>
<dbReference type="AlphaFoldDB" id="A0A839ZZI0"/>